<dbReference type="AlphaFoldDB" id="A0ABD8B7K2"/>
<protein>
    <submittedName>
        <fullName evidence="1">Uncharacterized protein</fullName>
    </submittedName>
</protein>
<dbReference type="EMBL" id="CP091521">
    <property type="protein sequence ID" value="XHH50014.1"/>
    <property type="molecule type" value="Genomic_DNA"/>
</dbReference>
<gene>
    <name evidence="1" type="ORF">LVJ77_12010</name>
</gene>
<evidence type="ECO:0000313" key="1">
    <source>
        <dbReference type="EMBL" id="XHH50014.1"/>
    </source>
</evidence>
<evidence type="ECO:0000313" key="2">
    <source>
        <dbReference type="Proteomes" id="UP000831534"/>
    </source>
</evidence>
<reference evidence="1 2" key="1">
    <citation type="journal article" date="2022" name="Res Sq">
        <title>Evolution of multicellular longitudinally dividing oral cavity symbionts (Neisseriaceae).</title>
        <authorList>
            <person name="Nyongesa S."/>
            <person name="Weber P."/>
            <person name="Bernet E."/>
            <person name="Pullido F."/>
            <person name="Nieckarz M."/>
            <person name="Delaby M."/>
            <person name="Nieves C."/>
            <person name="Viehboeck T."/>
            <person name="Krause N."/>
            <person name="Rivera-Millot A."/>
            <person name="Nakamura A."/>
            <person name="Vischer N."/>
            <person name="VanNieuwenhze M."/>
            <person name="Brun Y."/>
            <person name="Cava F."/>
            <person name="Bulgheresi S."/>
            <person name="Veyrier F."/>
        </authorList>
    </citation>
    <scope>NUCLEOTIDE SEQUENCE [LARGE SCALE GENOMIC DNA]</scope>
    <source>
        <strain evidence="1 2">17694</strain>
    </source>
</reference>
<organism evidence="1 2">
    <name type="scientific">Conchiformibius kuhniae</name>
    <dbReference type="NCBI Taxonomy" id="211502"/>
    <lineage>
        <taxon>Bacteria</taxon>
        <taxon>Pseudomonadati</taxon>
        <taxon>Pseudomonadota</taxon>
        <taxon>Betaproteobacteria</taxon>
        <taxon>Neisseriales</taxon>
        <taxon>Neisseriaceae</taxon>
        <taxon>Conchiformibius</taxon>
    </lineage>
</organism>
<proteinExistence type="predicted"/>
<keyword evidence="2" id="KW-1185">Reference proteome</keyword>
<accession>A0ABD8B7K2</accession>
<dbReference type="KEGG" id="ckh:LVJ77_12010"/>
<sequence>MNDDAKNGDIWHRNCLLSERIGAVSGRMPVKTAGRDALPQERTKHYGSQKEIFYAEAFGAAVGHDGLGGGEYRAGCHARQQSVCGAVRASAFAHYPNHPFEWHGRETQCGVAD</sequence>
<dbReference type="Proteomes" id="UP000831534">
    <property type="component" value="Chromosome"/>
</dbReference>
<name>A0ABD8B7K2_9NEIS</name>
<dbReference type="RefSeq" id="WP_169718721.1">
    <property type="nucleotide sequence ID" value="NZ_CP091521.1"/>
</dbReference>